<proteinExistence type="predicted"/>
<reference evidence="1 2" key="1">
    <citation type="submission" date="2021-01" db="EMBL/GenBank/DDBJ databases">
        <title>C459-1 draft genome sequence.</title>
        <authorList>
            <person name="Zhang X.-F."/>
        </authorList>
    </citation>
    <scope>NUCLEOTIDE SEQUENCE [LARGE SCALE GENOMIC DNA]</scope>
    <source>
        <strain evidence="2">C459-1</strain>
    </source>
</reference>
<accession>A0ABS1R468</accession>
<comment type="caution">
    <text evidence="1">The sequence shown here is derived from an EMBL/GenBank/DDBJ whole genome shotgun (WGS) entry which is preliminary data.</text>
</comment>
<evidence type="ECO:0000313" key="1">
    <source>
        <dbReference type="EMBL" id="MBL1409505.1"/>
    </source>
</evidence>
<sequence>MNPLQYDIRHLMKAAKTLNDDKPFMGEGFLRRILKGTYFDHVLPWEEADEQEQESFIGEPLGKFEDWLKTVWG</sequence>
<protein>
    <submittedName>
        <fullName evidence="1">Uncharacterized protein</fullName>
    </submittedName>
</protein>
<dbReference type="EMBL" id="JAERTY010000006">
    <property type="protein sequence ID" value="MBL1409505.1"/>
    <property type="molecule type" value="Genomic_DNA"/>
</dbReference>
<dbReference type="Proteomes" id="UP000625283">
    <property type="component" value="Unassembled WGS sequence"/>
</dbReference>
<name>A0ABS1R468_9SPHI</name>
<gene>
    <name evidence="1" type="ORF">JKG61_12145</name>
</gene>
<evidence type="ECO:0000313" key="2">
    <source>
        <dbReference type="Proteomes" id="UP000625283"/>
    </source>
</evidence>
<keyword evidence="2" id="KW-1185">Reference proteome</keyword>
<dbReference type="RefSeq" id="WP_202103262.1">
    <property type="nucleotide sequence ID" value="NZ_JAERTY010000006.1"/>
</dbReference>
<organism evidence="1 2">
    <name type="scientific">Sphingobacterium faecale</name>
    <dbReference type="NCBI Taxonomy" id="2803775"/>
    <lineage>
        <taxon>Bacteria</taxon>
        <taxon>Pseudomonadati</taxon>
        <taxon>Bacteroidota</taxon>
        <taxon>Sphingobacteriia</taxon>
        <taxon>Sphingobacteriales</taxon>
        <taxon>Sphingobacteriaceae</taxon>
        <taxon>Sphingobacterium</taxon>
    </lineage>
</organism>